<evidence type="ECO:0000313" key="1">
    <source>
        <dbReference type="EMBL" id="MBB4002434.1"/>
    </source>
</evidence>
<keyword evidence="2" id="KW-1185">Reference proteome</keyword>
<name>A0A7W6MP14_9HYPH</name>
<dbReference type="EMBL" id="JACIEM010000001">
    <property type="protein sequence ID" value="MBB4002434.1"/>
    <property type="molecule type" value="Genomic_DNA"/>
</dbReference>
<organism evidence="1 2">
    <name type="scientific">Aurantimonas endophytica</name>
    <dbReference type="NCBI Taxonomy" id="1522175"/>
    <lineage>
        <taxon>Bacteria</taxon>
        <taxon>Pseudomonadati</taxon>
        <taxon>Pseudomonadota</taxon>
        <taxon>Alphaproteobacteria</taxon>
        <taxon>Hyphomicrobiales</taxon>
        <taxon>Aurantimonadaceae</taxon>
        <taxon>Aurantimonas</taxon>
    </lineage>
</organism>
<dbReference type="RefSeq" id="WP_183206882.1">
    <property type="nucleotide sequence ID" value="NZ_JAAAMM010000001.1"/>
</dbReference>
<gene>
    <name evidence="1" type="ORF">GGR03_001481</name>
</gene>
<reference evidence="1 2" key="1">
    <citation type="submission" date="2020-08" db="EMBL/GenBank/DDBJ databases">
        <title>Genomic Encyclopedia of Type Strains, Phase IV (KMG-IV): sequencing the most valuable type-strain genomes for metagenomic binning, comparative biology and taxonomic classification.</title>
        <authorList>
            <person name="Goeker M."/>
        </authorList>
    </citation>
    <scope>NUCLEOTIDE SEQUENCE [LARGE SCALE GENOMIC DNA]</scope>
    <source>
        <strain evidence="1 2">DSM 103570</strain>
    </source>
</reference>
<proteinExistence type="predicted"/>
<sequence>MSHQSMVVPETPATSLPRHSFPALRGALPFAAASAIDHAMNTRMILAMNWWRTR</sequence>
<accession>A0A7W6MP14</accession>
<protein>
    <submittedName>
        <fullName evidence="1">Uncharacterized protein</fullName>
    </submittedName>
</protein>
<dbReference type="Proteomes" id="UP000588647">
    <property type="component" value="Unassembled WGS sequence"/>
</dbReference>
<dbReference type="AlphaFoldDB" id="A0A7W6MP14"/>
<comment type="caution">
    <text evidence="1">The sequence shown here is derived from an EMBL/GenBank/DDBJ whole genome shotgun (WGS) entry which is preliminary data.</text>
</comment>
<evidence type="ECO:0000313" key="2">
    <source>
        <dbReference type="Proteomes" id="UP000588647"/>
    </source>
</evidence>